<dbReference type="OrthoDB" id="3990977at2759"/>
<evidence type="ECO:0000313" key="2">
    <source>
        <dbReference type="Proteomes" id="UP000094455"/>
    </source>
</evidence>
<organism evidence="1 2">
    <name type="scientific">Pichia membranifaciens NRRL Y-2026</name>
    <dbReference type="NCBI Taxonomy" id="763406"/>
    <lineage>
        <taxon>Eukaryota</taxon>
        <taxon>Fungi</taxon>
        <taxon>Dikarya</taxon>
        <taxon>Ascomycota</taxon>
        <taxon>Saccharomycotina</taxon>
        <taxon>Pichiomycetes</taxon>
        <taxon>Pichiales</taxon>
        <taxon>Pichiaceae</taxon>
        <taxon>Pichia</taxon>
    </lineage>
</organism>
<proteinExistence type="predicted"/>
<dbReference type="AlphaFoldDB" id="A0A1E3NQ19"/>
<gene>
    <name evidence="1" type="ORF">PICMEDRAFT_15960</name>
</gene>
<reference evidence="1 2" key="1">
    <citation type="journal article" date="2016" name="Proc. Natl. Acad. Sci. U.S.A.">
        <title>Comparative genomics of biotechnologically important yeasts.</title>
        <authorList>
            <person name="Riley R."/>
            <person name="Haridas S."/>
            <person name="Wolfe K.H."/>
            <person name="Lopes M.R."/>
            <person name="Hittinger C.T."/>
            <person name="Goeker M."/>
            <person name="Salamov A.A."/>
            <person name="Wisecaver J.H."/>
            <person name="Long T.M."/>
            <person name="Calvey C.H."/>
            <person name="Aerts A.L."/>
            <person name="Barry K.W."/>
            <person name="Choi C."/>
            <person name="Clum A."/>
            <person name="Coughlan A.Y."/>
            <person name="Deshpande S."/>
            <person name="Douglass A.P."/>
            <person name="Hanson S.J."/>
            <person name="Klenk H.-P."/>
            <person name="LaButti K.M."/>
            <person name="Lapidus A."/>
            <person name="Lindquist E.A."/>
            <person name="Lipzen A.M."/>
            <person name="Meier-Kolthoff J.P."/>
            <person name="Ohm R.A."/>
            <person name="Otillar R.P."/>
            <person name="Pangilinan J.L."/>
            <person name="Peng Y."/>
            <person name="Rokas A."/>
            <person name="Rosa C.A."/>
            <person name="Scheuner C."/>
            <person name="Sibirny A.A."/>
            <person name="Slot J.C."/>
            <person name="Stielow J.B."/>
            <person name="Sun H."/>
            <person name="Kurtzman C.P."/>
            <person name="Blackwell M."/>
            <person name="Grigoriev I.V."/>
            <person name="Jeffries T.W."/>
        </authorList>
    </citation>
    <scope>NUCLEOTIDE SEQUENCE [LARGE SCALE GENOMIC DNA]</scope>
    <source>
        <strain evidence="1 2">NRRL Y-2026</strain>
    </source>
</reference>
<dbReference type="EMBL" id="KV454002">
    <property type="protein sequence ID" value="ODQ48136.1"/>
    <property type="molecule type" value="Genomic_DNA"/>
</dbReference>
<dbReference type="Pfam" id="PF17316">
    <property type="entry name" value="Perilipin_2"/>
    <property type="match status" value="1"/>
</dbReference>
<name>A0A1E3NQ19_9ASCO</name>
<dbReference type="RefSeq" id="XP_019019249.1">
    <property type="nucleotide sequence ID" value="XM_019161036.1"/>
</dbReference>
<evidence type="ECO:0000313" key="1">
    <source>
        <dbReference type="EMBL" id="ODQ48136.1"/>
    </source>
</evidence>
<dbReference type="Proteomes" id="UP000094455">
    <property type="component" value="Unassembled WGS sequence"/>
</dbReference>
<sequence length="275" mass="30508">MAELITKKQKLNLKAYHHVASYPVLEETADYAVSFSFVKLLADQASSTLHQLLAYLSSFELVVSYWNYIDATLEGWLSSLDGRVPILKSASFQSAYKGVQDYYNSIIASISAKLSSLSKSVQPAADRVTKFFDPVLKVTNDYYEYVLNLILPYSKQLEADLKEAPETVRTQYQRTLSLFGETYHRLSSTASNVSKIPSHVTTTYKNELKESTSTTQAVSKTTRKLSNDAYQTIKPTLDRVVGVGNNAATSTIDKVEPVVGELKDSIAHATGVEVH</sequence>
<keyword evidence="2" id="KW-1185">Reference proteome</keyword>
<protein>
    <submittedName>
        <fullName evidence="1">Uncharacterized protein</fullName>
    </submittedName>
</protein>
<accession>A0A1E3NQ19</accession>
<dbReference type="GeneID" id="30177723"/>